<evidence type="ECO:0000313" key="11">
    <source>
        <dbReference type="EMBL" id="KAK2548858.1"/>
    </source>
</evidence>
<sequence length="172" mass="19650">MWLFIVLSLNALLSGYVFPGEAALQEGDCEVCIKFLTNFASKLTSKEMSDPGTIQEKLKDACAKAKKKENRFCYYIGGTSDAATGMLGEITKPMSYHKPPEKICERLKTRDSQICELQYDKQIDLKNVDLKKLRVKQLKKILSDWDEECVGCLEKSDFIRRVEQLKTEHSEL</sequence>
<keyword evidence="12" id="KW-1185">Reference proteome</keyword>
<dbReference type="Pfam" id="PF10208">
    <property type="entry name" value="ARMET_C"/>
    <property type="match status" value="1"/>
</dbReference>
<feature type="signal peptide" evidence="8">
    <location>
        <begin position="1"/>
        <end position="15"/>
    </location>
</feature>
<keyword evidence="4" id="KW-0964">Secreted</keyword>
<protein>
    <recommendedName>
        <fullName evidence="3">Mesencephalic astrocyte-derived neurotrophic factor homolog</fullName>
    </recommendedName>
    <alternativeName>
        <fullName evidence="7">MANF/CDNF-like protein</fullName>
    </alternativeName>
</protein>
<evidence type="ECO:0000259" key="10">
    <source>
        <dbReference type="Pfam" id="PF20145"/>
    </source>
</evidence>
<dbReference type="PANTHER" id="PTHR12990">
    <property type="entry name" value="ARMET-LIKE PROTEIN"/>
    <property type="match status" value="1"/>
</dbReference>
<comment type="similarity">
    <text evidence="2">Belongs to the ARMET family.</text>
</comment>
<evidence type="ECO:0000313" key="12">
    <source>
        <dbReference type="Proteomes" id="UP001249851"/>
    </source>
</evidence>
<dbReference type="Gene3D" id="1.10.225.10">
    <property type="entry name" value="Saposin-like"/>
    <property type="match status" value="1"/>
</dbReference>
<organism evidence="11 12">
    <name type="scientific">Acropora cervicornis</name>
    <name type="common">Staghorn coral</name>
    <dbReference type="NCBI Taxonomy" id="6130"/>
    <lineage>
        <taxon>Eukaryota</taxon>
        <taxon>Metazoa</taxon>
        <taxon>Cnidaria</taxon>
        <taxon>Anthozoa</taxon>
        <taxon>Hexacorallia</taxon>
        <taxon>Scleractinia</taxon>
        <taxon>Astrocoeniina</taxon>
        <taxon>Acroporidae</taxon>
        <taxon>Acropora</taxon>
    </lineage>
</organism>
<comment type="caution">
    <text evidence="11">The sequence shown here is derived from an EMBL/GenBank/DDBJ whole genome shotgun (WGS) entry which is preliminary data.</text>
</comment>
<feature type="chain" id="PRO_5041923125" description="Mesencephalic astrocyte-derived neurotrophic factor homolog" evidence="8">
    <location>
        <begin position="16"/>
        <end position="172"/>
    </location>
</feature>
<dbReference type="EMBL" id="JARQWQ010000137">
    <property type="protein sequence ID" value="KAK2548858.1"/>
    <property type="molecule type" value="Genomic_DNA"/>
</dbReference>
<comment type="subcellular location">
    <subcellularLocation>
        <location evidence="1">Secreted</location>
    </subcellularLocation>
</comment>
<dbReference type="InterPro" id="IPR045333">
    <property type="entry name" value="ARMET-like"/>
</dbReference>
<dbReference type="AlphaFoldDB" id="A0AAD9PTN0"/>
<dbReference type="Pfam" id="PF20145">
    <property type="entry name" value="ARMET_N"/>
    <property type="match status" value="1"/>
</dbReference>
<reference evidence="11" key="1">
    <citation type="journal article" date="2023" name="G3 (Bethesda)">
        <title>Whole genome assembly and annotation of the endangered Caribbean coral Acropora cervicornis.</title>
        <authorList>
            <person name="Selwyn J.D."/>
            <person name="Vollmer S.V."/>
        </authorList>
    </citation>
    <scope>NUCLEOTIDE SEQUENCE</scope>
    <source>
        <strain evidence="11">K2</strain>
    </source>
</reference>
<feature type="domain" description="ARMET N-terminal" evidence="10">
    <location>
        <begin position="28"/>
        <end position="123"/>
    </location>
</feature>
<gene>
    <name evidence="11" type="ORF">P5673_030903</name>
</gene>
<evidence type="ECO:0000259" key="9">
    <source>
        <dbReference type="Pfam" id="PF10208"/>
    </source>
</evidence>
<evidence type="ECO:0000256" key="3">
    <source>
        <dbReference type="ARBA" id="ARBA00014267"/>
    </source>
</evidence>
<dbReference type="Proteomes" id="UP001249851">
    <property type="component" value="Unassembled WGS sequence"/>
</dbReference>
<dbReference type="GO" id="GO:0071542">
    <property type="term" value="P:dopaminergic neuron differentiation"/>
    <property type="evidence" value="ECO:0007669"/>
    <property type="project" value="TreeGrafter"/>
</dbReference>
<dbReference type="SUPFAM" id="SSF68906">
    <property type="entry name" value="SAP domain"/>
    <property type="match status" value="1"/>
</dbReference>
<keyword evidence="5 8" id="KW-0732">Signal</keyword>
<dbReference type="InterPro" id="IPR019345">
    <property type="entry name" value="ARMET_C"/>
</dbReference>
<dbReference type="FunFam" id="1.10.225.10:FF:000003">
    <property type="entry name" value="Mesencephalic astrocyte-derived neurotrophic factor"/>
    <property type="match status" value="1"/>
</dbReference>
<dbReference type="InterPro" id="IPR045332">
    <property type="entry name" value="ARMET_N"/>
</dbReference>
<proteinExistence type="inferred from homology"/>
<feature type="domain" description="ARMET C-terminal" evidence="9">
    <location>
        <begin position="127"/>
        <end position="169"/>
    </location>
</feature>
<evidence type="ECO:0000256" key="5">
    <source>
        <dbReference type="ARBA" id="ARBA00022729"/>
    </source>
</evidence>
<reference evidence="11" key="2">
    <citation type="journal article" date="2023" name="Science">
        <title>Genomic signatures of disease resistance in endangered staghorn corals.</title>
        <authorList>
            <person name="Vollmer S.V."/>
            <person name="Selwyn J.D."/>
            <person name="Despard B.A."/>
            <person name="Roesel C.L."/>
        </authorList>
    </citation>
    <scope>NUCLEOTIDE SEQUENCE</scope>
    <source>
        <strain evidence="11">K2</strain>
    </source>
</reference>
<dbReference type="GO" id="GO:0005615">
    <property type="term" value="C:extracellular space"/>
    <property type="evidence" value="ECO:0007669"/>
    <property type="project" value="TreeGrafter"/>
</dbReference>
<name>A0AAD9PTN0_ACRCE</name>
<evidence type="ECO:0000256" key="8">
    <source>
        <dbReference type="SAM" id="SignalP"/>
    </source>
</evidence>
<keyword evidence="6" id="KW-1015">Disulfide bond</keyword>
<dbReference type="GO" id="GO:0031175">
    <property type="term" value="P:neuron projection development"/>
    <property type="evidence" value="ECO:0007669"/>
    <property type="project" value="TreeGrafter"/>
</dbReference>
<dbReference type="InterPro" id="IPR036361">
    <property type="entry name" value="SAP_dom_sf"/>
</dbReference>
<evidence type="ECO:0000256" key="7">
    <source>
        <dbReference type="ARBA" id="ARBA00032923"/>
    </source>
</evidence>
<evidence type="ECO:0000256" key="2">
    <source>
        <dbReference type="ARBA" id="ARBA00005617"/>
    </source>
</evidence>
<dbReference type="PANTHER" id="PTHR12990:SF5">
    <property type="entry name" value="MESENCEPHALIC ASTROCYTE-DERIVED NEUROTROPHIC FACTOR HOMOLOG"/>
    <property type="match status" value="1"/>
</dbReference>
<evidence type="ECO:0000256" key="1">
    <source>
        <dbReference type="ARBA" id="ARBA00004613"/>
    </source>
</evidence>
<dbReference type="Gene3D" id="1.10.720.30">
    <property type="entry name" value="SAP domain"/>
    <property type="match status" value="1"/>
</dbReference>
<evidence type="ECO:0000256" key="4">
    <source>
        <dbReference type="ARBA" id="ARBA00022525"/>
    </source>
</evidence>
<accession>A0AAD9PTN0</accession>
<evidence type="ECO:0000256" key="6">
    <source>
        <dbReference type="ARBA" id="ARBA00023157"/>
    </source>
</evidence>
<dbReference type="GO" id="GO:0005783">
    <property type="term" value="C:endoplasmic reticulum"/>
    <property type="evidence" value="ECO:0007669"/>
    <property type="project" value="TreeGrafter"/>
</dbReference>